<gene>
    <name evidence="1" type="ORF">BV22DRAFT_1134080</name>
</gene>
<comment type="caution">
    <text evidence="1">The sequence shown here is derived from an EMBL/GenBank/DDBJ whole genome shotgun (WGS) entry which is preliminary data.</text>
</comment>
<proteinExistence type="predicted"/>
<dbReference type="Proteomes" id="UP000790709">
    <property type="component" value="Unassembled WGS sequence"/>
</dbReference>
<protein>
    <submittedName>
        <fullName evidence="1">Kinase-like protein</fullName>
    </submittedName>
</protein>
<sequence>MGTDIMISRFGNALGGLETSITLIDAPSDWLHANASGIRTATKDFSQLSEDEYAGFDSLLCPRFFLYTLAHLKLCTDSPRALESLKGKFSKWLSVDEVSQFVHYHSINDTIWGSFNRLCIAARILVVLNDPPQRQLFLNQRKQKAQALIDLLQAVLDLPDLGAIRSTIIMAAIDLSQSHDIHPHCLDIKGVQFEGQVAGGHFGDIWQGKVGGHAIAIKVARNISADETKVLSKQAVLWRQFSNPRVLPFYGVFQWPENHPRPCLVSPWMVNGNILQYLESNPQGDRRSLVLDVARGLEYLHTFDPSIIHGNLKGANVLVTSSFRACITGFSFCIPAHVSSVKSELTAGANRNAALRWMAPELLRYQEVGQENEHKTLASDVYAFACVCYEIYAGRPRFSELSAFQTILVVMEDRRPPRPTNHDLDDSMWDLINRCWQMDPASRPATSDVVHALVSHQNAPEREESTSDWDGDLLSRLRAPLLNDPSSTRHTAENVGAAESSQVPPTSSAGIGDPSISRVREPPPLIDQPHVRGVTVDNETLGSRNIVIFGEAGVGKSSLVNLIVGSDVAQTSSGSFACTLDVRDYDVRMDSHVYRIFDTVGLNEPQEFGHGKRYLDSIDKAYRLVTSLRAAGGIHLLVFCMRGGRITDNARQNYALFCDFLCDKKVPVVVAITNLEYTTPMEKWWEDNHHVLEKYGIRSVAHACITTKPGITRKRAGGEDGAIQLQEVDVGHQQKYEESKEKVHDLLREHGHGAPFIMESAAWTATIARKLLDLLESIHIRPPRHSTKGIVNFLTKNDIMAKEEAEAIALRIRKVDADTESIVRSMFPWF</sequence>
<name>A0ACB8B1Y9_9AGAM</name>
<keyword evidence="2" id="KW-1185">Reference proteome</keyword>
<accession>A0ACB8B1Y9</accession>
<dbReference type="EMBL" id="MU266693">
    <property type="protein sequence ID" value="KAH7919118.1"/>
    <property type="molecule type" value="Genomic_DNA"/>
</dbReference>
<reference evidence="1" key="1">
    <citation type="journal article" date="2021" name="New Phytol.">
        <title>Evolutionary innovations through gain and loss of genes in the ectomycorrhizal Boletales.</title>
        <authorList>
            <person name="Wu G."/>
            <person name="Miyauchi S."/>
            <person name="Morin E."/>
            <person name="Kuo A."/>
            <person name="Drula E."/>
            <person name="Varga T."/>
            <person name="Kohler A."/>
            <person name="Feng B."/>
            <person name="Cao Y."/>
            <person name="Lipzen A."/>
            <person name="Daum C."/>
            <person name="Hundley H."/>
            <person name="Pangilinan J."/>
            <person name="Johnson J."/>
            <person name="Barry K."/>
            <person name="LaButti K."/>
            <person name="Ng V."/>
            <person name="Ahrendt S."/>
            <person name="Min B."/>
            <person name="Choi I.G."/>
            <person name="Park H."/>
            <person name="Plett J.M."/>
            <person name="Magnuson J."/>
            <person name="Spatafora J.W."/>
            <person name="Nagy L.G."/>
            <person name="Henrissat B."/>
            <person name="Grigoriev I.V."/>
            <person name="Yang Z.L."/>
            <person name="Xu J."/>
            <person name="Martin F.M."/>
        </authorList>
    </citation>
    <scope>NUCLEOTIDE SEQUENCE</scope>
    <source>
        <strain evidence="1">KUC20120723A-06</strain>
    </source>
</reference>
<organism evidence="1 2">
    <name type="scientific">Leucogyrophana mollusca</name>
    <dbReference type="NCBI Taxonomy" id="85980"/>
    <lineage>
        <taxon>Eukaryota</taxon>
        <taxon>Fungi</taxon>
        <taxon>Dikarya</taxon>
        <taxon>Basidiomycota</taxon>
        <taxon>Agaricomycotina</taxon>
        <taxon>Agaricomycetes</taxon>
        <taxon>Agaricomycetidae</taxon>
        <taxon>Boletales</taxon>
        <taxon>Boletales incertae sedis</taxon>
        <taxon>Leucogyrophana</taxon>
    </lineage>
</organism>
<evidence type="ECO:0000313" key="2">
    <source>
        <dbReference type="Proteomes" id="UP000790709"/>
    </source>
</evidence>
<evidence type="ECO:0000313" key="1">
    <source>
        <dbReference type="EMBL" id="KAH7919118.1"/>
    </source>
</evidence>